<name>A0A930YST1_9ACTN</name>
<comment type="caution">
    <text evidence="2">The sequence shown here is derived from an EMBL/GenBank/DDBJ whole genome shotgun (WGS) entry which is preliminary data.</text>
</comment>
<sequence>MTPQIHLHILASGSSGNAAIVEGPKTSILVDCGLSRRELLRRSQELDIDTDRIAAVFITHEHSDHVGGLRVFAKHFDGPIFATSGTAHILSQRSSMDGVEFSLISTDVQKRVGEISVQAFSTSHDVAEPVGFRFSLLGEKNLEIDSIGYCTDTGILTDDALTELAGTRILALESNHDEHMLATGPYPQVLKERVGGPYGHLSNEQAASALAGLIRTNTEAVIGMHLSRENNRPSLAVRTLAAALGAEPLNDTYTQAKTSGGLQVLVASQDWPMSVL</sequence>
<evidence type="ECO:0000313" key="2">
    <source>
        <dbReference type="EMBL" id="MBF4807712.1"/>
    </source>
</evidence>
<dbReference type="PANTHER" id="PTHR47619">
    <property type="entry name" value="METALLO-HYDROLASE YYCJ-RELATED"/>
    <property type="match status" value="1"/>
</dbReference>
<dbReference type="SUPFAM" id="SSF56281">
    <property type="entry name" value="Metallo-hydrolase/oxidoreductase"/>
    <property type="match status" value="1"/>
</dbReference>
<protein>
    <submittedName>
        <fullName evidence="2">MBL fold metallo-hydrolase</fullName>
    </submittedName>
</protein>
<dbReference type="Proteomes" id="UP000698335">
    <property type="component" value="Unassembled WGS sequence"/>
</dbReference>
<gene>
    <name evidence="2" type="ORF">HXK26_03345</name>
</gene>
<dbReference type="EMBL" id="JABZGW010000111">
    <property type="protein sequence ID" value="MBF4807712.1"/>
    <property type="molecule type" value="Genomic_DNA"/>
</dbReference>
<dbReference type="InterPro" id="IPR001279">
    <property type="entry name" value="Metallo-B-lactamas"/>
</dbReference>
<dbReference type="Pfam" id="PF12706">
    <property type="entry name" value="Lactamase_B_2"/>
    <property type="match status" value="1"/>
</dbReference>
<dbReference type="InterPro" id="IPR052533">
    <property type="entry name" value="WalJ/YycJ-like"/>
</dbReference>
<dbReference type="InterPro" id="IPR036866">
    <property type="entry name" value="RibonucZ/Hydroxyglut_hydro"/>
</dbReference>
<organism evidence="2 3">
    <name type="scientific">Lancefieldella rimae</name>
    <dbReference type="NCBI Taxonomy" id="1383"/>
    <lineage>
        <taxon>Bacteria</taxon>
        <taxon>Bacillati</taxon>
        <taxon>Actinomycetota</taxon>
        <taxon>Coriobacteriia</taxon>
        <taxon>Coriobacteriales</taxon>
        <taxon>Atopobiaceae</taxon>
        <taxon>Lancefieldella</taxon>
    </lineage>
</organism>
<accession>A0A930YST1</accession>
<dbReference type="SMART" id="SM00849">
    <property type="entry name" value="Lactamase_B"/>
    <property type="match status" value="1"/>
</dbReference>
<dbReference type="PANTHER" id="PTHR47619:SF1">
    <property type="entry name" value="EXODEOXYRIBONUCLEASE WALJ"/>
    <property type="match status" value="1"/>
</dbReference>
<evidence type="ECO:0000313" key="3">
    <source>
        <dbReference type="Proteomes" id="UP000698335"/>
    </source>
</evidence>
<dbReference type="AlphaFoldDB" id="A0A930YST1"/>
<reference evidence="2" key="1">
    <citation type="submission" date="2020-04" db="EMBL/GenBank/DDBJ databases">
        <title>Deep metagenomics examines the oral microbiome during advanced dental caries in children, revealing novel taxa and co-occurrences with host molecules.</title>
        <authorList>
            <person name="Baker J.L."/>
            <person name="Morton J.T."/>
            <person name="Dinis M."/>
            <person name="Alvarez R."/>
            <person name="Tran N.C."/>
            <person name="Knight R."/>
            <person name="Edlund A."/>
        </authorList>
    </citation>
    <scope>NUCLEOTIDE SEQUENCE</scope>
    <source>
        <strain evidence="2">JCVI_38_bin.5</strain>
    </source>
</reference>
<evidence type="ECO:0000259" key="1">
    <source>
        <dbReference type="SMART" id="SM00849"/>
    </source>
</evidence>
<feature type="domain" description="Metallo-beta-lactamase" evidence="1">
    <location>
        <begin position="15"/>
        <end position="225"/>
    </location>
</feature>
<dbReference type="Gene3D" id="3.60.15.10">
    <property type="entry name" value="Ribonuclease Z/Hydroxyacylglutathione hydrolase-like"/>
    <property type="match status" value="1"/>
</dbReference>
<proteinExistence type="predicted"/>